<evidence type="ECO:0000256" key="2">
    <source>
        <dbReference type="ARBA" id="ARBA00022525"/>
    </source>
</evidence>
<keyword evidence="2" id="KW-0964">Secreted</keyword>
<proteinExistence type="predicted"/>
<dbReference type="InterPro" id="IPR009459">
    <property type="entry name" value="MucBP_dom"/>
</dbReference>
<feature type="domain" description="MucBP" evidence="9">
    <location>
        <begin position="266"/>
        <end position="336"/>
    </location>
</feature>
<sequence length="417" mass="44913">MKTNKKFASLALVTLLAPTLLNAQLAFAEDTQSAPVEQQEVVPEEKQPEAEKEVDVETQPEAEKEVPQEETKPESKPEQETPKEEAKPEATPEAEKEAEKTETPKKEKADTNVTVIVNIVDQDAGPIHTLSFTGEAGTTQNVSLDLTPGAYTFVSTSNGMAIPIADAAGNLGLQLTFPDTNQIVSVTVKKLAGIVGGNVYVAHIDDRGLELTQAITILGGFIGESYTTEPRNIPGYILVNTPANSVGEFTDTEQEVIYRYDRVQTTVSVVCVDENGVPLGNVVSEVGKFEDAFTITAPEVPGYEYLGISQAAYSANPSMTFEGTYGLEDQSFVATYRKIVDVPTIPTAPTAPTPGIQKTTIPSLLPAPIKTDLVKKEHKTLPETGETETSSFVASLGLTIIAAVYFTKKKREDEFSL</sequence>
<dbReference type="Gene3D" id="3.10.20.320">
    <property type="entry name" value="Putative peptidoglycan bound protein (lpxtg motif)"/>
    <property type="match status" value="2"/>
</dbReference>
<evidence type="ECO:0000256" key="4">
    <source>
        <dbReference type="ARBA" id="ARBA00022737"/>
    </source>
</evidence>
<evidence type="ECO:0000256" key="1">
    <source>
        <dbReference type="ARBA" id="ARBA00022512"/>
    </source>
</evidence>
<keyword evidence="1" id="KW-0134">Cell wall</keyword>
<protein>
    <submittedName>
        <fullName evidence="10">Cell wall protein</fullName>
    </submittedName>
</protein>
<dbReference type="Pfam" id="PF00746">
    <property type="entry name" value="Gram_pos_anchor"/>
    <property type="match status" value="1"/>
</dbReference>
<accession>A0A0U2X8E8</accession>
<keyword evidence="11" id="KW-1185">Reference proteome</keyword>
<dbReference type="AlphaFoldDB" id="A0A0U2X8E8"/>
<feature type="domain" description="Gram-positive cocci surface proteins LPxTG" evidence="8">
    <location>
        <begin position="374"/>
        <end position="414"/>
    </location>
</feature>
<evidence type="ECO:0000256" key="6">
    <source>
        <dbReference type="SAM" id="MobiDB-lite"/>
    </source>
</evidence>
<organism evidence="10 11">
    <name type="scientific">Enterococcus rotai</name>
    <dbReference type="NCBI Taxonomy" id="118060"/>
    <lineage>
        <taxon>Bacteria</taxon>
        <taxon>Bacillati</taxon>
        <taxon>Bacillota</taxon>
        <taxon>Bacilli</taxon>
        <taxon>Lactobacillales</taxon>
        <taxon>Enterococcaceae</taxon>
        <taxon>Enterococcus</taxon>
    </lineage>
</organism>
<evidence type="ECO:0000256" key="5">
    <source>
        <dbReference type="ARBA" id="ARBA00023088"/>
    </source>
</evidence>
<gene>
    <name evidence="10" type="ORF">ATZ35_04095</name>
</gene>
<evidence type="ECO:0000259" key="8">
    <source>
        <dbReference type="Pfam" id="PF00746"/>
    </source>
</evidence>
<dbReference type="EMBL" id="CP013655">
    <property type="protein sequence ID" value="ALS36368.1"/>
    <property type="molecule type" value="Genomic_DNA"/>
</dbReference>
<dbReference type="KEGG" id="erx:ATZ35_04095"/>
<reference evidence="11" key="1">
    <citation type="submission" date="2015-12" db="EMBL/GenBank/DDBJ databases">
        <authorList>
            <person name="Lauer A."/>
            <person name="Humrighouse B."/>
            <person name="Loparev V."/>
            <person name="Shewmaker P.L."/>
            <person name="Whitney A.M."/>
            <person name="McLaughlin R.W."/>
        </authorList>
    </citation>
    <scope>NUCLEOTIDE SEQUENCE [LARGE SCALE GENOMIC DNA]</scope>
    <source>
        <strain evidence="11">LMG 26678</strain>
    </source>
</reference>
<evidence type="ECO:0000313" key="10">
    <source>
        <dbReference type="EMBL" id="ALS36368.1"/>
    </source>
</evidence>
<keyword evidence="5" id="KW-0572">Peptidoglycan-anchor</keyword>
<keyword evidence="3 7" id="KW-0732">Signal</keyword>
<feature type="domain" description="MucBP" evidence="9">
    <location>
        <begin position="198"/>
        <end position="260"/>
    </location>
</feature>
<evidence type="ECO:0000256" key="7">
    <source>
        <dbReference type="SAM" id="SignalP"/>
    </source>
</evidence>
<feature type="region of interest" description="Disordered" evidence="6">
    <location>
        <begin position="30"/>
        <end position="109"/>
    </location>
</feature>
<dbReference type="Pfam" id="PF06458">
    <property type="entry name" value="MucBP"/>
    <property type="match status" value="2"/>
</dbReference>
<feature type="chain" id="PRO_5006834166" evidence="7">
    <location>
        <begin position="29"/>
        <end position="417"/>
    </location>
</feature>
<name>A0A0U2X8E8_9ENTE</name>
<feature type="signal peptide" evidence="7">
    <location>
        <begin position="1"/>
        <end position="28"/>
    </location>
</feature>
<dbReference type="InterPro" id="IPR019931">
    <property type="entry name" value="LPXTG_anchor"/>
</dbReference>
<dbReference type="STRING" id="118060.ATZ35_04095"/>
<evidence type="ECO:0000259" key="9">
    <source>
        <dbReference type="Pfam" id="PF06458"/>
    </source>
</evidence>
<evidence type="ECO:0000256" key="3">
    <source>
        <dbReference type="ARBA" id="ARBA00022729"/>
    </source>
</evidence>
<dbReference type="Proteomes" id="UP000067523">
    <property type="component" value="Chromosome"/>
</dbReference>
<feature type="compositionally biased region" description="Basic and acidic residues" evidence="6">
    <location>
        <begin position="43"/>
        <end position="109"/>
    </location>
</feature>
<dbReference type="NCBIfam" id="TIGR01167">
    <property type="entry name" value="LPXTG_anchor"/>
    <property type="match status" value="1"/>
</dbReference>
<evidence type="ECO:0000313" key="11">
    <source>
        <dbReference type="Proteomes" id="UP000067523"/>
    </source>
</evidence>
<dbReference type="RefSeq" id="WP_208929619.1">
    <property type="nucleotide sequence ID" value="NZ_CP013655.1"/>
</dbReference>
<keyword evidence="4" id="KW-0677">Repeat</keyword>